<dbReference type="AlphaFoldDB" id="A0A927PN29"/>
<gene>
    <name evidence="3" type="ORF">HT102_13445</name>
</gene>
<organism evidence="3 4">
    <name type="scientific">Lolliginicoccus lacisalsi</name>
    <dbReference type="NCBI Taxonomy" id="2742202"/>
    <lineage>
        <taxon>Bacteria</taxon>
        <taxon>Bacillati</taxon>
        <taxon>Actinomycetota</taxon>
        <taxon>Actinomycetes</taxon>
        <taxon>Mycobacteriales</taxon>
        <taxon>Hoyosellaceae</taxon>
        <taxon>Lolliginicoccus</taxon>
    </lineage>
</organism>
<sequence>MSTNEAVRAAIQDNVAARMLADDLHRTLATHEPESAAELSGLRSIRAPRTREVIDVVVIGAGEPGRGGLIEALNATDVTGSVRYVERELEPGYEDGVTIPVALMVFDAAGPIGSTELAELRSLAHSVDQVVFAITKTDMHTNWRQVRDRDAQLLSIHTPRFTGAEIHPVATPLVHAANDRRDTDPEAARSLADSAGIDALHAAVLDSLPAPRTDYVARNVLWSMVGALQDAQAARQRIGRDIQNNPEINRLHRVRAELLRTRGAGRTEDLTTVRADIQRARVDLGHEVTGWSSSTAALARNEIDALDGRALADYPARIRQLVRAGRDQNEARITEHATELFTTRSLPVPAPVTGSTPRPDAEAASDQATAGAPDIMPRRGPEDYVIAVLGASAGLGLGRLFLGPLALMPVIDMIAIPLTLLLGVVVALWMLRVRRQVVARGRLREWTATQISQARALMEREVANRLVTAEQHLVTATNETHDRRIAGTDENIADHEASLRMLTARRDDRLAELTGEINDMNRAIDRAVAFLRGPDEQAEQAG</sequence>
<proteinExistence type="predicted"/>
<comment type="caution">
    <text evidence="3">The sequence shown here is derived from an EMBL/GenBank/DDBJ whole genome shotgun (WGS) entry which is preliminary data.</text>
</comment>
<protein>
    <submittedName>
        <fullName evidence="3">Uncharacterized protein</fullName>
    </submittedName>
</protein>
<keyword evidence="2" id="KW-1133">Transmembrane helix</keyword>
<keyword evidence="4" id="KW-1185">Reference proteome</keyword>
<name>A0A927PN29_9ACTN</name>
<reference evidence="3" key="1">
    <citation type="submission" date="2020-09" db="EMBL/GenBank/DDBJ databases">
        <title>Hoyosella lacisalsi sp. nov., a halotolerant actinobacterium isolated from soil of Lake Gudzhirganskoe.</title>
        <authorList>
            <person name="Yang Q."/>
            <person name="Guo P.Y."/>
            <person name="Liu S.W."/>
            <person name="Li F.N."/>
            <person name="Sun C.H."/>
        </authorList>
    </citation>
    <scope>NUCLEOTIDE SEQUENCE</scope>
    <source>
        <strain evidence="3">G463</strain>
    </source>
</reference>
<evidence type="ECO:0000313" key="3">
    <source>
        <dbReference type="EMBL" id="MBD8507487.1"/>
    </source>
</evidence>
<dbReference type="RefSeq" id="WP_192039942.1">
    <property type="nucleotide sequence ID" value="NZ_JACYWE010000008.1"/>
</dbReference>
<dbReference type="Proteomes" id="UP000642993">
    <property type="component" value="Unassembled WGS sequence"/>
</dbReference>
<evidence type="ECO:0000256" key="2">
    <source>
        <dbReference type="SAM" id="Phobius"/>
    </source>
</evidence>
<feature type="transmembrane region" description="Helical" evidence="2">
    <location>
        <begin position="414"/>
        <end position="433"/>
    </location>
</feature>
<dbReference type="EMBL" id="JACYWE010000008">
    <property type="protein sequence ID" value="MBD8507487.1"/>
    <property type="molecule type" value="Genomic_DNA"/>
</dbReference>
<accession>A0A927PN29</accession>
<keyword evidence="2" id="KW-0812">Transmembrane</keyword>
<evidence type="ECO:0000256" key="1">
    <source>
        <dbReference type="SAM" id="MobiDB-lite"/>
    </source>
</evidence>
<evidence type="ECO:0000313" key="4">
    <source>
        <dbReference type="Proteomes" id="UP000642993"/>
    </source>
</evidence>
<keyword evidence="2" id="KW-0472">Membrane</keyword>
<feature type="region of interest" description="Disordered" evidence="1">
    <location>
        <begin position="346"/>
        <end position="376"/>
    </location>
</feature>